<dbReference type="InterPro" id="IPR001126">
    <property type="entry name" value="UmuC"/>
</dbReference>
<comment type="function">
    <text evidence="10">Poorly processive, error-prone DNA polymerase involved in untargeted mutagenesis. Copies undamaged DNA at stalled replication forks, which arise in vivo from mismatched or misaligned primer ends. These misaligned primers can be extended by PolIV. Exhibits no 3'-5' exonuclease (proofreading) activity. May be involved in translesional synthesis, in conjunction with the beta clamp from PolIII.</text>
</comment>
<dbReference type="InterPro" id="IPR017961">
    <property type="entry name" value="DNA_pol_Y-fam_little_finger"/>
</dbReference>
<evidence type="ECO:0000259" key="12">
    <source>
        <dbReference type="PROSITE" id="PS50173"/>
    </source>
</evidence>
<dbReference type="Pfam" id="PF11799">
    <property type="entry name" value="IMS_C"/>
    <property type="match status" value="1"/>
</dbReference>
<sequence length="403" mass="45306">MAKTTKFRTLYIDMDSFYASVEQQLRPELRGRPVGITAVDNDAGAIVAASYDAKALGIGVGTRIYEAKKLCPRIALVGARHKVYVSMNQTIATAIDKIAEVERIRSVDEFQIRLSAVDHELDRAIAKAQEIKSLIKAEAGPFIGASVGLGPNHLLAKIAGKLEKPDGLSWLSPNNMPDRLADMPLDKLPGIAKGVHRKLNAAGVYTIPDLYRIDPRHARMIWRSVEGERFVRALQGEDIPLVPTRRNGYGNSKVLAPENRSLPNAYFVSRWLVEKATARLRRDGYLARHFAIQVSCRPKGWWADGISTFASQDTMHFLELNRVLWRRFYDRTGCRDYMSVGVQLGRIQRLEDRVPDLFLPLPQASKTEREKLGKVVDNINRRFGPDTVSFGHSKPHYGFFERG</sequence>
<dbReference type="FunFam" id="3.40.1170.60:FF:000003">
    <property type="entry name" value="DNA polymerase eta"/>
    <property type="match status" value="1"/>
</dbReference>
<proteinExistence type="inferred from homology"/>
<dbReference type="SUPFAM" id="SSF56672">
    <property type="entry name" value="DNA/RNA polymerases"/>
    <property type="match status" value="1"/>
</dbReference>
<reference evidence="13" key="1">
    <citation type="submission" date="2023-07" db="EMBL/GenBank/DDBJ databases">
        <title>Genome content predicts the carbon catabolic preferences of heterotrophic bacteria.</title>
        <authorList>
            <person name="Gralka M."/>
        </authorList>
    </citation>
    <scope>NUCLEOTIDE SEQUENCE</scope>
    <source>
        <strain evidence="13">I2M02</strain>
    </source>
</reference>
<evidence type="ECO:0000313" key="14">
    <source>
        <dbReference type="Proteomes" id="UP001169823"/>
    </source>
</evidence>
<dbReference type="GO" id="GO:0003684">
    <property type="term" value="F:damaged DNA binding"/>
    <property type="evidence" value="ECO:0007669"/>
    <property type="project" value="InterPro"/>
</dbReference>
<comment type="catalytic activity">
    <reaction evidence="11">
        <text>DNA(n) + a 2'-deoxyribonucleoside 5'-triphosphate = DNA(n+1) + diphosphate</text>
        <dbReference type="Rhea" id="RHEA:22508"/>
        <dbReference type="Rhea" id="RHEA-COMP:17339"/>
        <dbReference type="Rhea" id="RHEA-COMP:17340"/>
        <dbReference type="ChEBI" id="CHEBI:33019"/>
        <dbReference type="ChEBI" id="CHEBI:61560"/>
        <dbReference type="ChEBI" id="CHEBI:173112"/>
        <dbReference type="EC" id="2.7.7.7"/>
    </reaction>
</comment>
<dbReference type="AlphaFoldDB" id="A0AAW7XX04"/>
<evidence type="ECO:0000256" key="10">
    <source>
        <dbReference type="ARBA" id="ARBA00025589"/>
    </source>
</evidence>
<keyword evidence="4" id="KW-0808">Transferase</keyword>
<evidence type="ECO:0000256" key="6">
    <source>
        <dbReference type="ARBA" id="ARBA00022723"/>
    </source>
</evidence>
<evidence type="ECO:0000256" key="4">
    <source>
        <dbReference type="ARBA" id="ARBA00022679"/>
    </source>
</evidence>
<evidence type="ECO:0000256" key="11">
    <source>
        <dbReference type="ARBA" id="ARBA00049244"/>
    </source>
</evidence>
<evidence type="ECO:0000256" key="9">
    <source>
        <dbReference type="ARBA" id="ARBA00023204"/>
    </source>
</evidence>
<dbReference type="Pfam" id="PF00817">
    <property type="entry name" value="IMS"/>
    <property type="match status" value="1"/>
</dbReference>
<dbReference type="GO" id="GO:0005829">
    <property type="term" value="C:cytosol"/>
    <property type="evidence" value="ECO:0007669"/>
    <property type="project" value="TreeGrafter"/>
</dbReference>
<dbReference type="GO" id="GO:0006281">
    <property type="term" value="P:DNA repair"/>
    <property type="evidence" value="ECO:0007669"/>
    <property type="project" value="UniProtKB-KW"/>
</dbReference>
<dbReference type="GO" id="GO:0003887">
    <property type="term" value="F:DNA-directed DNA polymerase activity"/>
    <property type="evidence" value="ECO:0007669"/>
    <property type="project" value="TreeGrafter"/>
</dbReference>
<evidence type="ECO:0000256" key="3">
    <source>
        <dbReference type="ARBA" id="ARBA00012417"/>
    </source>
</evidence>
<comment type="caution">
    <text evidence="13">The sequence shown here is derived from an EMBL/GenBank/DDBJ whole genome shotgun (WGS) entry which is preliminary data.</text>
</comment>
<organism evidence="13 14">
    <name type="scientific">Celeribacter halophilus</name>
    <dbReference type="NCBI Taxonomy" id="576117"/>
    <lineage>
        <taxon>Bacteria</taxon>
        <taxon>Pseudomonadati</taxon>
        <taxon>Pseudomonadota</taxon>
        <taxon>Alphaproteobacteria</taxon>
        <taxon>Rhodobacterales</taxon>
        <taxon>Roseobacteraceae</taxon>
        <taxon>Celeribacter</taxon>
    </lineage>
</organism>
<gene>
    <name evidence="13" type="ORF">Q4494_12290</name>
</gene>
<evidence type="ECO:0000256" key="2">
    <source>
        <dbReference type="ARBA" id="ARBA00011245"/>
    </source>
</evidence>
<dbReference type="PANTHER" id="PTHR11076:SF34">
    <property type="entry name" value="PROTEIN UMUC"/>
    <property type="match status" value="1"/>
</dbReference>
<dbReference type="EC" id="2.7.7.7" evidence="3"/>
<evidence type="ECO:0000313" key="13">
    <source>
        <dbReference type="EMBL" id="MDO6457864.1"/>
    </source>
</evidence>
<evidence type="ECO:0000256" key="8">
    <source>
        <dbReference type="ARBA" id="ARBA00022842"/>
    </source>
</evidence>
<keyword evidence="5" id="KW-0548">Nucleotidyltransferase</keyword>
<keyword evidence="9" id="KW-0234">DNA repair</keyword>
<dbReference type="GO" id="GO:0042276">
    <property type="term" value="P:error-prone translesion synthesis"/>
    <property type="evidence" value="ECO:0007669"/>
    <property type="project" value="TreeGrafter"/>
</dbReference>
<dbReference type="InterPro" id="IPR050116">
    <property type="entry name" value="DNA_polymerase-Y"/>
</dbReference>
<dbReference type="Proteomes" id="UP001169823">
    <property type="component" value="Unassembled WGS sequence"/>
</dbReference>
<keyword evidence="8" id="KW-0460">Magnesium</keyword>
<name>A0AAW7XX04_9RHOB</name>
<keyword evidence="7" id="KW-0227">DNA damage</keyword>
<dbReference type="GO" id="GO:0046872">
    <property type="term" value="F:metal ion binding"/>
    <property type="evidence" value="ECO:0007669"/>
    <property type="project" value="UniProtKB-KW"/>
</dbReference>
<comment type="similarity">
    <text evidence="1">Belongs to the DNA polymerase type-Y family.</text>
</comment>
<dbReference type="PANTHER" id="PTHR11076">
    <property type="entry name" value="DNA REPAIR POLYMERASE UMUC / TRANSFERASE FAMILY MEMBER"/>
    <property type="match status" value="1"/>
</dbReference>
<evidence type="ECO:0000256" key="7">
    <source>
        <dbReference type="ARBA" id="ARBA00022763"/>
    </source>
</evidence>
<dbReference type="EMBL" id="JAUOPJ010000010">
    <property type="protein sequence ID" value="MDO6457864.1"/>
    <property type="molecule type" value="Genomic_DNA"/>
</dbReference>
<dbReference type="InterPro" id="IPR043502">
    <property type="entry name" value="DNA/RNA_pol_sf"/>
</dbReference>
<dbReference type="Gene3D" id="1.10.150.20">
    <property type="entry name" value="5' to 3' exonuclease, C-terminal subdomain"/>
    <property type="match status" value="1"/>
</dbReference>
<protein>
    <recommendedName>
        <fullName evidence="3">DNA-directed DNA polymerase</fullName>
        <ecNumber evidence="3">2.7.7.7</ecNumber>
    </recommendedName>
</protein>
<keyword evidence="6" id="KW-0479">Metal-binding</keyword>
<dbReference type="Gene3D" id="3.40.1170.60">
    <property type="match status" value="1"/>
</dbReference>
<dbReference type="GO" id="GO:0009432">
    <property type="term" value="P:SOS response"/>
    <property type="evidence" value="ECO:0007669"/>
    <property type="project" value="TreeGrafter"/>
</dbReference>
<dbReference type="PROSITE" id="PS50173">
    <property type="entry name" value="UMUC"/>
    <property type="match status" value="1"/>
</dbReference>
<evidence type="ECO:0000256" key="5">
    <source>
        <dbReference type="ARBA" id="ARBA00022695"/>
    </source>
</evidence>
<evidence type="ECO:0000256" key="1">
    <source>
        <dbReference type="ARBA" id="ARBA00010945"/>
    </source>
</evidence>
<accession>A0AAW7XX04</accession>
<dbReference type="RefSeq" id="WP_303494759.1">
    <property type="nucleotide sequence ID" value="NZ_JAUOPJ010000010.1"/>
</dbReference>
<dbReference type="Gene3D" id="3.30.70.270">
    <property type="match status" value="1"/>
</dbReference>
<comment type="subunit">
    <text evidence="2">Monomer.</text>
</comment>
<dbReference type="InterPro" id="IPR043128">
    <property type="entry name" value="Rev_trsase/Diguanyl_cyclase"/>
</dbReference>
<feature type="domain" description="UmuC" evidence="12">
    <location>
        <begin position="9"/>
        <end position="192"/>
    </location>
</feature>